<dbReference type="InterPro" id="IPR012334">
    <property type="entry name" value="Pectin_lyas_fold"/>
</dbReference>
<gene>
    <name evidence="1" type="ORF">METZ01_LOCUS252615</name>
</gene>
<dbReference type="SUPFAM" id="SSF51126">
    <property type="entry name" value="Pectin lyase-like"/>
    <property type="match status" value="1"/>
</dbReference>
<dbReference type="InterPro" id="IPR011050">
    <property type="entry name" value="Pectin_lyase_fold/virulence"/>
</dbReference>
<protein>
    <recommendedName>
        <fullName evidence="2">Right handed beta helix domain-containing protein</fullName>
    </recommendedName>
</protein>
<proteinExistence type="predicted"/>
<evidence type="ECO:0000313" key="1">
    <source>
        <dbReference type="EMBL" id="SVB99761.1"/>
    </source>
</evidence>
<dbReference type="AlphaFoldDB" id="A0A382IM51"/>
<reference evidence="1" key="1">
    <citation type="submission" date="2018-05" db="EMBL/GenBank/DDBJ databases">
        <authorList>
            <person name="Lanie J.A."/>
            <person name="Ng W.-L."/>
            <person name="Kazmierczak K.M."/>
            <person name="Andrzejewski T.M."/>
            <person name="Davidsen T.M."/>
            <person name="Wayne K.J."/>
            <person name="Tettelin H."/>
            <person name="Glass J.I."/>
            <person name="Rusch D."/>
            <person name="Podicherti R."/>
            <person name="Tsui H.-C.T."/>
            <person name="Winkler M.E."/>
        </authorList>
    </citation>
    <scope>NUCLEOTIDE SEQUENCE</scope>
</reference>
<organism evidence="1">
    <name type="scientific">marine metagenome</name>
    <dbReference type="NCBI Taxonomy" id="408172"/>
    <lineage>
        <taxon>unclassified sequences</taxon>
        <taxon>metagenomes</taxon>
        <taxon>ecological metagenomes</taxon>
    </lineage>
</organism>
<evidence type="ECO:0008006" key="2">
    <source>
        <dbReference type="Google" id="ProtNLM"/>
    </source>
</evidence>
<feature type="non-terminal residue" evidence="1">
    <location>
        <position position="1"/>
    </location>
</feature>
<accession>A0A382IM51</accession>
<name>A0A382IM51_9ZZZZ</name>
<sequence>MIRKLSSLLIIGVLGINTVFGAADTLKVVWKGEPGNIESIIKADTTSDGKQAHDVYLLEANKIYLQLTEINVNSNMNITGAAYAAGEHPATIQPMPGADGKSGFTNWPNGNFQVYGTGTRLTVDNVILNGAALSQTFNLGSVVTSRGDLNRVHLNNVVASHYVTFVHSTFGTSTDFLFTNSIAKAFTNGPGGQYFGGLTWGGGSWMGTIDTLVIENSTISNVIGEAIVIYSQVDHGLVNHNTFANIVMGAIWYRGQNNMTVKNNLLYNTKSHGQSTYDISGWGVWHKGGAGQFKVMPEYTHEDSVSKVGADVVNHMDRNINYHHNVWWHSKELTDFMTTTEPWSWDVSTSTIDTTVSGTDTTYDTTTVVKAVGDTMLALGLQSVGIDDSTKLAIAQNRGVVIDSATNINA</sequence>
<dbReference type="Gene3D" id="2.160.20.10">
    <property type="entry name" value="Single-stranded right-handed beta-helix, Pectin lyase-like"/>
    <property type="match status" value="1"/>
</dbReference>
<dbReference type="EMBL" id="UINC01067767">
    <property type="protein sequence ID" value="SVB99761.1"/>
    <property type="molecule type" value="Genomic_DNA"/>
</dbReference>
<feature type="non-terminal residue" evidence="1">
    <location>
        <position position="410"/>
    </location>
</feature>